<evidence type="ECO:0000313" key="2">
    <source>
        <dbReference type="EMBL" id="KAH9296715.1"/>
    </source>
</evidence>
<feature type="region of interest" description="Disordered" evidence="1">
    <location>
        <begin position="1"/>
        <end position="73"/>
    </location>
</feature>
<feature type="compositionally biased region" description="Low complexity" evidence="1">
    <location>
        <begin position="1"/>
        <end position="14"/>
    </location>
</feature>
<name>A0AA38CAE0_TAXCH</name>
<evidence type="ECO:0000256" key="1">
    <source>
        <dbReference type="SAM" id="MobiDB-lite"/>
    </source>
</evidence>
<proteinExistence type="predicted"/>
<organism evidence="2 3">
    <name type="scientific">Taxus chinensis</name>
    <name type="common">Chinese yew</name>
    <name type="synonym">Taxus wallichiana var. chinensis</name>
    <dbReference type="NCBI Taxonomy" id="29808"/>
    <lineage>
        <taxon>Eukaryota</taxon>
        <taxon>Viridiplantae</taxon>
        <taxon>Streptophyta</taxon>
        <taxon>Embryophyta</taxon>
        <taxon>Tracheophyta</taxon>
        <taxon>Spermatophyta</taxon>
        <taxon>Pinopsida</taxon>
        <taxon>Pinidae</taxon>
        <taxon>Conifers II</taxon>
        <taxon>Cupressales</taxon>
        <taxon>Taxaceae</taxon>
        <taxon>Taxus</taxon>
    </lineage>
</organism>
<gene>
    <name evidence="2" type="ORF">KI387_044743</name>
</gene>
<feature type="non-terminal residue" evidence="2">
    <location>
        <position position="134"/>
    </location>
</feature>
<reference evidence="2 3" key="1">
    <citation type="journal article" date="2021" name="Nat. Plants">
        <title>The Taxus genome provides insights into paclitaxel biosynthesis.</title>
        <authorList>
            <person name="Xiong X."/>
            <person name="Gou J."/>
            <person name="Liao Q."/>
            <person name="Li Y."/>
            <person name="Zhou Q."/>
            <person name="Bi G."/>
            <person name="Li C."/>
            <person name="Du R."/>
            <person name="Wang X."/>
            <person name="Sun T."/>
            <person name="Guo L."/>
            <person name="Liang H."/>
            <person name="Lu P."/>
            <person name="Wu Y."/>
            <person name="Zhang Z."/>
            <person name="Ro D.K."/>
            <person name="Shang Y."/>
            <person name="Huang S."/>
            <person name="Yan J."/>
        </authorList>
    </citation>
    <scope>NUCLEOTIDE SEQUENCE [LARGE SCALE GENOMIC DNA]</scope>
    <source>
        <strain evidence="2">Ta-2019</strain>
    </source>
</reference>
<dbReference type="AlphaFoldDB" id="A0AA38CAE0"/>
<keyword evidence="3" id="KW-1185">Reference proteome</keyword>
<evidence type="ECO:0000313" key="3">
    <source>
        <dbReference type="Proteomes" id="UP000824469"/>
    </source>
</evidence>
<dbReference type="EMBL" id="JAHRHJ020000011">
    <property type="protein sequence ID" value="KAH9296715.1"/>
    <property type="molecule type" value="Genomic_DNA"/>
</dbReference>
<feature type="compositionally biased region" description="Polar residues" evidence="1">
    <location>
        <begin position="62"/>
        <end position="71"/>
    </location>
</feature>
<feature type="region of interest" description="Disordered" evidence="1">
    <location>
        <begin position="104"/>
        <end position="134"/>
    </location>
</feature>
<feature type="compositionally biased region" description="Low complexity" evidence="1">
    <location>
        <begin position="29"/>
        <end position="48"/>
    </location>
</feature>
<dbReference type="Proteomes" id="UP000824469">
    <property type="component" value="Unassembled WGS sequence"/>
</dbReference>
<feature type="non-terminal residue" evidence="2">
    <location>
        <position position="1"/>
    </location>
</feature>
<feature type="compositionally biased region" description="Basic and acidic residues" evidence="1">
    <location>
        <begin position="104"/>
        <end position="115"/>
    </location>
</feature>
<accession>A0AA38CAE0</accession>
<comment type="caution">
    <text evidence="2">The sequence shown here is derived from an EMBL/GenBank/DDBJ whole genome shotgun (WGS) entry which is preliminary data.</text>
</comment>
<sequence>QQELEQSQAQSKAEQQSDDPFEAFPIRPPFQQRIRQRQVPCRGRTGSWRGRGRGISPPVYSSYEQGQSSIDPASKETYRIWRRSRIELLEKVLANATEEYSKLVAEEESEKKDSEENLEETYLDLSGQKDQANQ</sequence>
<protein>
    <submittedName>
        <fullName evidence="2">Uncharacterized protein</fullName>
    </submittedName>
</protein>